<keyword evidence="22" id="KW-1185">Reference proteome</keyword>
<feature type="transmembrane region" description="Helical" evidence="19">
    <location>
        <begin position="201"/>
        <end position="227"/>
    </location>
</feature>
<dbReference type="EMBL" id="VDLX02000030">
    <property type="protein sequence ID" value="KAB8185726.1"/>
    <property type="molecule type" value="Genomic_DNA"/>
</dbReference>
<keyword evidence="13 19" id="KW-0408">Iron</keyword>
<dbReference type="GO" id="GO:0015990">
    <property type="term" value="P:electron transport coupled proton transport"/>
    <property type="evidence" value="ECO:0007669"/>
    <property type="project" value="InterPro"/>
</dbReference>
<evidence type="ECO:0000256" key="9">
    <source>
        <dbReference type="ARBA" id="ARBA00022723"/>
    </source>
</evidence>
<keyword evidence="12 19" id="KW-1133">Transmembrane helix</keyword>
<feature type="transmembrane region" description="Helical" evidence="19">
    <location>
        <begin position="423"/>
        <end position="445"/>
    </location>
</feature>
<evidence type="ECO:0000256" key="7">
    <source>
        <dbReference type="ARBA" id="ARBA00022660"/>
    </source>
</evidence>
<keyword evidence="5 19" id="KW-1003">Cell membrane</keyword>
<keyword evidence="21" id="KW-0560">Oxidoreductase</keyword>
<dbReference type="Proteomes" id="UP000312512">
    <property type="component" value="Unassembled WGS sequence"/>
</dbReference>
<keyword evidence="8 18" id="KW-0812">Transmembrane</keyword>
<evidence type="ECO:0000256" key="13">
    <source>
        <dbReference type="ARBA" id="ARBA00023004"/>
    </source>
</evidence>
<accession>A0A5P9YX22</accession>
<keyword evidence="10" id="KW-1278">Translocase</keyword>
<keyword evidence="14 19" id="KW-0186">Copper</keyword>
<evidence type="ECO:0000256" key="2">
    <source>
        <dbReference type="ARBA" id="ARBA00004673"/>
    </source>
</evidence>
<evidence type="ECO:0000256" key="18">
    <source>
        <dbReference type="RuleBase" id="RU000370"/>
    </source>
</evidence>
<comment type="pathway">
    <text evidence="2 19">Energy metabolism; oxidative phosphorylation.</text>
</comment>
<dbReference type="PANTHER" id="PTHR10422:SF18">
    <property type="entry name" value="CYTOCHROME C OXIDASE SUBUNIT 1"/>
    <property type="match status" value="1"/>
</dbReference>
<keyword evidence="15 19" id="KW-0472">Membrane</keyword>
<dbReference type="RefSeq" id="WP_139637774.1">
    <property type="nucleotide sequence ID" value="NZ_CP045572.1"/>
</dbReference>
<dbReference type="PRINTS" id="PR01165">
    <property type="entry name" value="CYCOXIDASEI"/>
</dbReference>
<comment type="function">
    <text evidence="16 19">Cytochrome c oxidase is the component of the respiratory chain that catalyzes the reduction of oxygen to water. Subunits 1-3 form the functional core of the enzyme complex. CO I is the catalytic subunit of the enzyme. Electrons originating in cytochrome c are transferred via the copper A center of subunit 2 and heme A of subunit 1 to the bimetallic center formed by heme A3 and copper B.</text>
</comment>
<evidence type="ECO:0000256" key="19">
    <source>
        <dbReference type="RuleBase" id="RU363061"/>
    </source>
</evidence>
<evidence type="ECO:0000256" key="5">
    <source>
        <dbReference type="ARBA" id="ARBA00022475"/>
    </source>
</evidence>
<comment type="catalytic activity">
    <reaction evidence="17 19">
        <text>4 Fe(II)-[cytochrome c] + O2 + 8 H(+)(in) = 4 Fe(III)-[cytochrome c] + 2 H2O + 4 H(+)(out)</text>
        <dbReference type="Rhea" id="RHEA:11436"/>
        <dbReference type="Rhea" id="RHEA-COMP:10350"/>
        <dbReference type="Rhea" id="RHEA-COMP:14399"/>
        <dbReference type="ChEBI" id="CHEBI:15377"/>
        <dbReference type="ChEBI" id="CHEBI:15378"/>
        <dbReference type="ChEBI" id="CHEBI:15379"/>
        <dbReference type="ChEBI" id="CHEBI:29033"/>
        <dbReference type="ChEBI" id="CHEBI:29034"/>
        <dbReference type="EC" id="7.1.1.9"/>
    </reaction>
</comment>
<feature type="transmembrane region" description="Helical" evidence="19">
    <location>
        <begin position="164"/>
        <end position="189"/>
    </location>
</feature>
<sequence length="560" mass="62501">MTTVRETTIEQVRRRRTGTVIASWMSTTDHKVIGYLYLITSFGFFLVAGVMAMVIRAELASPGMQLVTQQQYNQLFTIHGTVMLLLFATPLFAGFANVVMPLQIGAPDVAFPRLNAVAYWLFLFGGLMVISGFFTPGGAADFGWFAYTPLSSGTHTPQIGADLWIMGLALSGLGTILGAVNFITTIIGMRAPGMTMFRMPLFTWNVLLTSMLVLLAFPVLAAALLVLESDRKLGTQVFSSENGGPMLWQHLFWFFGHPEVYIIALPFFGIVTEVIPVFSRKPIFGYLGLVGATIAIAGLSMTVWAHHMFATGQVLLPFFSFMTFLIAVPTGVKFFNWIGTMWRGHLSFETPMLFSVGFLVTFLLGGLTGIILASPPLDFHISDTYFVVAHFHYVVFGTVVFAMFSGFYFWWPKMTGRMLDDRLGKVHFWTLFIGFHTTFLVQHWLGQLGMPRRYADYSPGDGFTALNEISSAGAFLLGISTLPFLYNVWRTARRAPKVTLDDPWGYGNSLEWATSCPPPRHNFTSMPPIRSERPAFDLHYPRERANRPADESRPHAENPD</sequence>
<dbReference type="GO" id="GO:0005886">
    <property type="term" value="C:plasma membrane"/>
    <property type="evidence" value="ECO:0007669"/>
    <property type="project" value="UniProtKB-SubCell"/>
</dbReference>
<evidence type="ECO:0000256" key="20">
    <source>
        <dbReference type="SAM" id="MobiDB-lite"/>
    </source>
</evidence>
<evidence type="ECO:0000256" key="17">
    <source>
        <dbReference type="ARBA" id="ARBA00047816"/>
    </source>
</evidence>
<evidence type="ECO:0000256" key="3">
    <source>
        <dbReference type="ARBA" id="ARBA00009578"/>
    </source>
</evidence>
<feature type="transmembrane region" description="Helical" evidence="19">
    <location>
        <begin position="75"/>
        <end position="96"/>
    </location>
</feature>
<dbReference type="GO" id="GO:0022904">
    <property type="term" value="P:respiratory electron transport chain"/>
    <property type="evidence" value="ECO:0007669"/>
    <property type="project" value="TreeGrafter"/>
</dbReference>
<proteinExistence type="inferred from homology"/>
<feature type="transmembrane region" description="Helical" evidence="19">
    <location>
        <begin position="35"/>
        <end position="55"/>
    </location>
</feature>
<keyword evidence="11 18" id="KW-0249">Electron transport</keyword>
<reference evidence="21 22" key="1">
    <citation type="submission" date="2019-10" db="EMBL/GenBank/DDBJ databases">
        <title>Nonomuraea sp. nov., isolated from Phyllanthus amarus.</title>
        <authorList>
            <person name="Klykleung N."/>
            <person name="Tanasupawat S."/>
        </authorList>
    </citation>
    <scope>NUCLEOTIDE SEQUENCE [LARGE SCALE GENOMIC DNA]</scope>
    <source>
        <strain evidence="21 22">PA1-10</strain>
    </source>
</reference>
<keyword evidence="9 19" id="KW-0479">Metal-binding</keyword>
<feature type="transmembrane region" description="Helical" evidence="19">
    <location>
        <begin position="247"/>
        <end position="271"/>
    </location>
</feature>
<evidence type="ECO:0000313" key="21">
    <source>
        <dbReference type="EMBL" id="KAB8185726.1"/>
    </source>
</evidence>
<dbReference type="SUPFAM" id="SSF81442">
    <property type="entry name" value="Cytochrome c oxidase subunit I-like"/>
    <property type="match status" value="1"/>
</dbReference>
<dbReference type="InterPro" id="IPR023615">
    <property type="entry name" value="Cyt_c_Oxase_su1_BS"/>
</dbReference>
<dbReference type="UniPathway" id="UPA00705"/>
<dbReference type="EC" id="7.1.1.9" evidence="19"/>
<comment type="subcellular location">
    <subcellularLocation>
        <location evidence="1 19">Cell membrane</location>
        <topology evidence="1 19">Multi-pass membrane protein</topology>
    </subcellularLocation>
</comment>
<dbReference type="InterPro" id="IPR014241">
    <property type="entry name" value="Cyt_c_oxidase_su1_bac"/>
</dbReference>
<feature type="transmembrane region" description="Helical" evidence="19">
    <location>
        <begin position="351"/>
        <end position="373"/>
    </location>
</feature>
<dbReference type="OrthoDB" id="9803294at2"/>
<dbReference type="GO" id="GO:0004129">
    <property type="term" value="F:cytochrome-c oxidase activity"/>
    <property type="evidence" value="ECO:0007669"/>
    <property type="project" value="UniProtKB-EC"/>
</dbReference>
<name>A0A5C4V398_9ACTN</name>
<dbReference type="GO" id="GO:0016491">
    <property type="term" value="F:oxidoreductase activity"/>
    <property type="evidence" value="ECO:0007669"/>
    <property type="project" value="UniProtKB-KW"/>
</dbReference>
<evidence type="ECO:0000256" key="14">
    <source>
        <dbReference type="ARBA" id="ARBA00023008"/>
    </source>
</evidence>
<evidence type="ECO:0000256" key="1">
    <source>
        <dbReference type="ARBA" id="ARBA00004651"/>
    </source>
</evidence>
<keyword evidence="4 18" id="KW-0813">Transport</keyword>
<feature type="region of interest" description="Disordered" evidence="20">
    <location>
        <begin position="525"/>
        <end position="560"/>
    </location>
</feature>
<comment type="similarity">
    <text evidence="3 18">Belongs to the heme-copper respiratory oxidase family.</text>
</comment>
<evidence type="ECO:0000256" key="12">
    <source>
        <dbReference type="ARBA" id="ARBA00022989"/>
    </source>
</evidence>
<evidence type="ECO:0000256" key="6">
    <source>
        <dbReference type="ARBA" id="ARBA00022617"/>
    </source>
</evidence>
<accession>A0A5C4V398</accession>
<evidence type="ECO:0000256" key="4">
    <source>
        <dbReference type="ARBA" id="ARBA00022448"/>
    </source>
</evidence>
<evidence type="ECO:0000256" key="10">
    <source>
        <dbReference type="ARBA" id="ARBA00022967"/>
    </source>
</evidence>
<evidence type="ECO:0000256" key="15">
    <source>
        <dbReference type="ARBA" id="ARBA00023136"/>
    </source>
</evidence>
<dbReference type="AlphaFoldDB" id="A0A5C4V398"/>
<keyword evidence="7 18" id="KW-0679">Respiratory chain</keyword>
<dbReference type="CDD" id="cd01662">
    <property type="entry name" value="Ubiquinol_Oxidase_I"/>
    <property type="match status" value="1"/>
</dbReference>
<evidence type="ECO:0000256" key="11">
    <source>
        <dbReference type="ARBA" id="ARBA00022982"/>
    </source>
</evidence>
<dbReference type="GO" id="GO:0020037">
    <property type="term" value="F:heme binding"/>
    <property type="evidence" value="ECO:0007669"/>
    <property type="project" value="InterPro"/>
</dbReference>
<feature type="transmembrane region" description="Helical" evidence="19">
    <location>
        <begin position="385"/>
        <end position="411"/>
    </location>
</feature>
<keyword evidence="6 18" id="KW-0349">Heme</keyword>
<feature type="transmembrane region" description="Helical" evidence="19">
    <location>
        <begin position="318"/>
        <end position="339"/>
    </location>
</feature>
<dbReference type="InterPro" id="IPR023616">
    <property type="entry name" value="Cyt_c_oxase-like_su1_dom"/>
</dbReference>
<dbReference type="Pfam" id="PF00115">
    <property type="entry name" value="COX1"/>
    <property type="match status" value="1"/>
</dbReference>
<evidence type="ECO:0000313" key="22">
    <source>
        <dbReference type="Proteomes" id="UP000312512"/>
    </source>
</evidence>
<organism evidence="21 22">
    <name type="scientific">Nonomuraea phyllanthi</name>
    <dbReference type="NCBI Taxonomy" id="2219224"/>
    <lineage>
        <taxon>Bacteria</taxon>
        <taxon>Bacillati</taxon>
        <taxon>Actinomycetota</taxon>
        <taxon>Actinomycetes</taxon>
        <taxon>Streptosporangiales</taxon>
        <taxon>Streptosporangiaceae</taxon>
        <taxon>Nonomuraea</taxon>
    </lineage>
</organism>
<dbReference type="GO" id="GO:0006119">
    <property type="term" value="P:oxidative phosphorylation"/>
    <property type="evidence" value="ECO:0007669"/>
    <property type="project" value="UniProtKB-UniPathway"/>
</dbReference>
<dbReference type="PROSITE" id="PS00077">
    <property type="entry name" value="COX1_CUB"/>
    <property type="match status" value="1"/>
</dbReference>
<protein>
    <recommendedName>
        <fullName evidence="19">Cytochrome c oxidase subunit 1</fullName>
        <ecNumber evidence="19">7.1.1.9</ecNumber>
    </recommendedName>
</protein>
<feature type="transmembrane region" description="Helical" evidence="19">
    <location>
        <begin position="283"/>
        <end position="306"/>
    </location>
</feature>
<dbReference type="InterPro" id="IPR000883">
    <property type="entry name" value="Cyt_C_Oxase_1"/>
</dbReference>
<evidence type="ECO:0000256" key="16">
    <source>
        <dbReference type="ARBA" id="ARBA00025218"/>
    </source>
</evidence>
<dbReference type="NCBIfam" id="TIGR02891">
    <property type="entry name" value="CtaD_CoxA"/>
    <property type="match status" value="1"/>
</dbReference>
<dbReference type="FunFam" id="1.20.210.10:FF:000003">
    <property type="entry name" value="Cytochrome c oxidase subunit 1"/>
    <property type="match status" value="1"/>
</dbReference>
<feature type="compositionally biased region" description="Basic and acidic residues" evidence="20">
    <location>
        <begin position="530"/>
        <end position="560"/>
    </location>
</feature>
<dbReference type="GO" id="GO:0046872">
    <property type="term" value="F:metal ion binding"/>
    <property type="evidence" value="ECO:0007669"/>
    <property type="project" value="UniProtKB-KW"/>
</dbReference>
<feature type="transmembrane region" description="Helical" evidence="19">
    <location>
        <begin position="465"/>
        <end position="489"/>
    </location>
</feature>
<dbReference type="InterPro" id="IPR036927">
    <property type="entry name" value="Cyt_c_oxase-like_su1_sf"/>
</dbReference>
<evidence type="ECO:0000256" key="8">
    <source>
        <dbReference type="ARBA" id="ARBA00022692"/>
    </source>
</evidence>
<dbReference type="Gene3D" id="1.20.210.10">
    <property type="entry name" value="Cytochrome c oxidase-like, subunit I domain"/>
    <property type="match status" value="1"/>
</dbReference>
<dbReference type="PANTHER" id="PTHR10422">
    <property type="entry name" value="CYTOCHROME C OXIDASE SUBUNIT 1"/>
    <property type="match status" value="1"/>
</dbReference>
<dbReference type="PROSITE" id="PS50855">
    <property type="entry name" value="COX1"/>
    <property type="match status" value="1"/>
</dbReference>
<feature type="transmembrane region" description="Helical" evidence="19">
    <location>
        <begin position="117"/>
        <end position="144"/>
    </location>
</feature>
<gene>
    <name evidence="21" type="primary">ctaD</name>
    <name evidence="21" type="ORF">FH608_047360</name>
</gene>
<comment type="caution">
    <text evidence="21">The sequence shown here is derived from an EMBL/GenBank/DDBJ whole genome shotgun (WGS) entry which is preliminary data.</text>
</comment>